<organism evidence="3 4">
    <name type="scientific">Hymenobacter setariae</name>
    <dbReference type="NCBI Taxonomy" id="2594794"/>
    <lineage>
        <taxon>Bacteria</taxon>
        <taxon>Pseudomonadati</taxon>
        <taxon>Bacteroidota</taxon>
        <taxon>Cytophagia</taxon>
        <taxon>Cytophagales</taxon>
        <taxon>Hymenobacteraceae</taxon>
        <taxon>Hymenobacter</taxon>
    </lineage>
</organism>
<accession>A0A558BZ47</accession>
<name>A0A558BZ47_9BACT</name>
<protein>
    <recommendedName>
        <fullName evidence="5">Lipoprotein</fullName>
    </recommendedName>
</protein>
<feature type="region of interest" description="Disordered" evidence="1">
    <location>
        <begin position="63"/>
        <end position="120"/>
    </location>
</feature>
<keyword evidence="4" id="KW-1185">Reference proteome</keyword>
<dbReference type="EMBL" id="VMRJ01000002">
    <property type="protein sequence ID" value="TVT41762.1"/>
    <property type="molecule type" value="Genomic_DNA"/>
</dbReference>
<feature type="compositionally biased region" description="Polar residues" evidence="1">
    <location>
        <begin position="72"/>
        <end position="120"/>
    </location>
</feature>
<feature type="chain" id="PRO_5035179163" description="Lipoprotein" evidence="2">
    <location>
        <begin position="23"/>
        <end position="120"/>
    </location>
</feature>
<evidence type="ECO:0000256" key="1">
    <source>
        <dbReference type="SAM" id="MobiDB-lite"/>
    </source>
</evidence>
<feature type="signal peptide" evidence="2">
    <location>
        <begin position="1"/>
        <end position="22"/>
    </location>
</feature>
<keyword evidence="2" id="KW-0732">Signal</keyword>
<dbReference type="PROSITE" id="PS51257">
    <property type="entry name" value="PROKAR_LIPOPROTEIN"/>
    <property type="match status" value="1"/>
</dbReference>
<dbReference type="OrthoDB" id="885510at2"/>
<evidence type="ECO:0008006" key="5">
    <source>
        <dbReference type="Google" id="ProtNLM"/>
    </source>
</evidence>
<evidence type="ECO:0000313" key="3">
    <source>
        <dbReference type="EMBL" id="TVT41762.1"/>
    </source>
</evidence>
<dbReference type="Proteomes" id="UP000317624">
    <property type="component" value="Unassembled WGS sequence"/>
</dbReference>
<comment type="caution">
    <text evidence="3">The sequence shown here is derived from an EMBL/GenBank/DDBJ whole genome shotgun (WGS) entry which is preliminary data.</text>
</comment>
<proteinExistence type="predicted"/>
<gene>
    <name evidence="3" type="ORF">FNT36_10075</name>
</gene>
<evidence type="ECO:0000313" key="4">
    <source>
        <dbReference type="Proteomes" id="UP000317624"/>
    </source>
</evidence>
<dbReference type="AlphaFoldDB" id="A0A558BZ47"/>
<dbReference type="RefSeq" id="WP_144847047.1">
    <property type="nucleotide sequence ID" value="NZ_VMRJ01000002.1"/>
</dbReference>
<sequence>MNFSFRPALALLLGASAALLTACDYKYSPGVNTQFEHGFNGTPTFTNADVNRDSVNYVQNVRTPIGKGSASDLKTASPEEQQQSAPAGKSSASPQSANGQLGTTDQAKPTSNATAPDGNQ</sequence>
<evidence type="ECO:0000256" key="2">
    <source>
        <dbReference type="SAM" id="SignalP"/>
    </source>
</evidence>
<reference evidence="3 4" key="1">
    <citation type="submission" date="2019-07" db="EMBL/GenBank/DDBJ databases">
        <title>Hymenobacter sp. straun FUR1 Genome sequencing and assembly.</title>
        <authorList>
            <person name="Chhetri G."/>
        </authorList>
    </citation>
    <scope>NUCLEOTIDE SEQUENCE [LARGE SCALE GENOMIC DNA]</scope>
    <source>
        <strain evidence="3 4">Fur1</strain>
    </source>
</reference>